<evidence type="ECO:0000259" key="9">
    <source>
        <dbReference type="Pfam" id="PF00266"/>
    </source>
</evidence>
<feature type="chain" id="PRO_5001808991" description="cysteine desulfurase" evidence="8">
    <location>
        <begin position="20"/>
        <end position="747"/>
    </location>
</feature>
<evidence type="ECO:0000313" key="10">
    <source>
        <dbReference type="EMBL" id="KFG40845.1"/>
    </source>
</evidence>
<evidence type="ECO:0000256" key="1">
    <source>
        <dbReference type="ARBA" id="ARBA00001933"/>
    </source>
</evidence>
<keyword evidence="4 10" id="KW-0808">Transferase</keyword>
<dbReference type="Proteomes" id="UP000028838">
    <property type="component" value="Unassembled WGS sequence"/>
</dbReference>
<comment type="catalytic activity">
    <reaction evidence="6">
        <text>(sulfur carrier)-H + L-cysteine = (sulfur carrier)-SH + L-alanine</text>
        <dbReference type="Rhea" id="RHEA:43892"/>
        <dbReference type="Rhea" id="RHEA-COMP:14737"/>
        <dbReference type="Rhea" id="RHEA-COMP:14739"/>
        <dbReference type="ChEBI" id="CHEBI:29917"/>
        <dbReference type="ChEBI" id="CHEBI:35235"/>
        <dbReference type="ChEBI" id="CHEBI:57972"/>
        <dbReference type="ChEBI" id="CHEBI:64428"/>
        <dbReference type="EC" id="2.8.1.7"/>
    </reaction>
</comment>
<keyword evidence="5" id="KW-0663">Pyridoxal phosphate</keyword>
<dbReference type="InterPro" id="IPR020578">
    <property type="entry name" value="Aminotrans_V_PyrdxlP_BS"/>
</dbReference>
<keyword evidence="8" id="KW-0732">Signal</keyword>
<name>A0A086K8X7_TOXGO</name>
<dbReference type="PANTHER" id="PTHR43586">
    <property type="entry name" value="CYSTEINE DESULFURASE"/>
    <property type="match status" value="1"/>
</dbReference>
<feature type="domain" description="Aminotransferase class V" evidence="9">
    <location>
        <begin position="655"/>
        <end position="717"/>
    </location>
</feature>
<organism evidence="10 11">
    <name type="scientific">Toxoplasma gondii FOU</name>
    <dbReference type="NCBI Taxonomy" id="943167"/>
    <lineage>
        <taxon>Eukaryota</taxon>
        <taxon>Sar</taxon>
        <taxon>Alveolata</taxon>
        <taxon>Apicomplexa</taxon>
        <taxon>Conoidasida</taxon>
        <taxon>Coccidia</taxon>
        <taxon>Eucoccidiorida</taxon>
        <taxon>Eimeriorina</taxon>
        <taxon>Sarcocystidae</taxon>
        <taxon>Toxoplasma</taxon>
    </lineage>
</organism>
<dbReference type="EMBL" id="AEYH02002293">
    <property type="protein sequence ID" value="KFG40845.1"/>
    <property type="molecule type" value="Genomic_DNA"/>
</dbReference>
<dbReference type="SUPFAM" id="SSF53383">
    <property type="entry name" value="PLP-dependent transferases"/>
    <property type="match status" value="1"/>
</dbReference>
<evidence type="ECO:0000256" key="8">
    <source>
        <dbReference type="SAM" id="SignalP"/>
    </source>
</evidence>
<evidence type="ECO:0000256" key="5">
    <source>
        <dbReference type="ARBA" id="ARBA00022898"/>
    </source>
</evidence>
<dbReference type="InterPro" id="IPR015424">
    <property type="entry name" value="PyrdxlP-dep_Trfase"/>
</dbReference>
<comment type="cofactor">
    <cofactor evidence="1 7">
        <name>pyridoxal 5'-phosphate</name>
        <dbReference type="ChEBI" id="CHEBI:597326"/>
    </cofactor>
</comment>
<proteinExistence type="inferred from homology"/>
<feature type="domain" description="Aminotransferase class V" evidence="9">
    <location>
        <begin position="277"/>
        <end position="582"/>
    </location>
</feature>
<gene>
    <name evidence="10" type="ORF">TGFOU_216170</name>
</gene>
<dbReference type="VEuPathDB" id="ToxoDB:TGFOU_216170"/>
<feature type="signal peptide" evidence="8">
    <location>
        <begin position="1"/>
        <end position="19"/>
    </location>
</feature>
<evidence type="ECO:0000313" key="11">
    <source>
        <dbReference type="Proteomes" id="UP000028838"/>
    </source>
</evidence>
<dbReference type="GO" id="GO:0031071">
    <property type="term" value="F:cysteine desulfurase activity"/>
    <property type="evidence" value="ECO:0007669"/>
    <property type="project" value="UniProtKB-EC"/>
</dbReference>
<evidence type="ECO:0000256" key="3">
    <source>
        <dbReference type="ARBA" id="ARBA00012239"/>
    </source>
</evidence>
<comment type="caution">
    <text evidence="10">The sequence shown here is derived from an EMBL/GenBank/DDBJ whole genome shotgun (WGS) entry which is preliminary data.</text>
</comment>
<dbReference type="SMR" id="A0A086K8X7"/>
<dbReference type="Pfam" id="PF00266">
    <property type="entry name" value="Aminotran_5"/>
    <property type="match status" value="2"/>
</dbReference>
<dbReference type="OrthoDB" id="329661at2759"/>
<evidence type="ECO:0000256" key="7">
    <source>
        <dbReference type="RuleBase" id="RU004504"/>
    </source>
</evidence>
<dbReference type="PROSITE" id="PS00595">
    <property type="entry name" value="AA_TRANSFER_CLASS_5"/>
    <property type="match status" value="1"/>
</dbReference>
<comment type="similarity">
    <text evidence="2">Belongs to the class-V pyridoxal-phosphate-dependent aminotransferase family. Csd subfamily.</text>
</comment>
<evidence type="ECO:0000256" key="4">
    <source>
        <dbReference type="ARBA" id="ARBA00022679"/>
    </source>
</evidence>
<dbReference type="GO" id="GO:0030170">
    <property type="term" value="F:pyridoxal phosphate binding"/>
    <property type="evidence" value="ECO:0007669"/>
    <property type="project" value="InterPro"/>
</dbReference>
<evidence type="ECO:0000256" key="6">
    <source>
        <dbReference type="ARBA" id="ARBA00050776"/>
    </source>
</evidence>
<evidence type="ECO:0000256" key="2">
    <source>
        <dbReference type="ARBA" id="ARBA00010447"/>
    </source>
</evidence>
<dbReference type="InterPro" id="IPR000192">
    <property type="entry name" value="Aminotrans_V_dom"/>
</dbReference>
<dbReference type="GO" id="GO:0006534">
    <property type="term" value="P:cysteine metabolic process"/>
    <property type="evidence" value="ECO:0007669"/>
    <property type="project" value="InterPro"/>
</dbReference>
<reference evidence="10 11" key="1">
    <citation type="submission" date="2014-07" db="EMBL/GenBank/DDBJ databases">
        <authorList>
            <person name="Sibley D."/>
            <person name="Venepally P."/>
            <person name="Karamycheva S."/>
            <person name="Hadjithomas M."/>
            <person name="Khan A."/>
            <person name="Brunk B."/>
            <person name="Roos D."/>
            <person name="Caler E."/>
            <person name="Lorenzi H."/>
        </authorList>
    </citation>
    <scope>NUCLEOTIDE SEQUENCE [LARGE SCALE GENOMIC DNA]</scope>
    <source>
        <strain evidence="10 11">FOU</strain>
    </source>
</reference>
<accession>A0A086K8X7</accession>
<dbReference type="InterPro" id="IPR015422">
    <property type="entry name" value="PyrdxlP-dep_Trfase_small"/>
</dbReference>
<dbReference type="Gene3D" id="3.40.640.10">
    <property type="entry name" value="Type I PLP-dependent aspartate aminotransferase-like (Major domain)"/>
    <property type="match status" value="1"/>
</dbReference>
<protein>
    <recommendedName>
        <fullName evidence="3">cysteine desulfurase</fullName>
        <ecNumber evidence="3">2.8.1.7</ecNumber>
    </recommendedName>
</protein>
<dbReference type="Gene3D" id="3.90.1150.10">
    <property type="entry name" value="Aspartate Aminotransferase, domain 1"/>
    <property type="match status" value="2"/>
</dbReference>
<dbReference type="PANTHER" id="PTHR43586:SF8">
    <property type="entry name" value="CYSTEINE DESULFURASE 1, CHLOROPLASTIC"/>
    <property type="match status" value="1"/>
</dbReference>
<dbReference type="AlphaFoldDB" id="A0A086K8X7"/>
<dbReference type="EC" id="2.8.1.7" evidence="3"/>
<sequence length="747" mass="82054">MASGAVAFLLSFFLGQMRRRYSSCTASLKCYSWTPLSLFSFPSPSTRITLPAPHAATRARRFQCLNTGTFKPLCHRSVRARCVSLFGFTVLLLVADLVAKVVASSGACATSPVYACSSGVSSVTRRNCTTPSSSVFPRSIFSLNSRSRGFTLSRQERPEHHLFHPQFFTVQESRGEKGTNHRGFGMYLQAFVRCSSQPFSSHRYAGLGALGKTLFGSTFTPASVQKRRRCCTLRPPTRSHSVNCASTLDLKDEFPYQRGSANKEGSCGGGKEQDEMIYFDSAATSQKPRRVLDAIEEAYVHLNANVHRAAYARSAASTERMEGVRSQLAKFLNADRPEEIVFTSGATDGINLVANTWGEANIGEGDEIVLTIAEHHSNLVPWQLLARRKKAQLKFVELNRDYTLSVSSLVSNLSPRTKLVALSHTSNVLGSFNPYVHHVTKLIKQINSNIVVLLDATQSLSHHQTDVRKLKCDFLVGSGHKMYGPTGVGFLYGKYELLRNMPPWKGGGEMIEFVDLCESTYANPPARFEAGTPPFLQVIGLGAAVDFIEEVGWPAIYSHDARLQRALHEVLASRFPELRLFCPPSAGTAYAPELLSDAFDFSKVKQHRWVQSDQSDGRSAVTANAVHRSAVAGATDEARNGAFASGIERIPSIPLISFAHPEIHAHDIAVFLDVCGGVCVRSGHHCCQPLHRHVLSVPSTCRASLALYNTVQEIDRFGEVLQTVLKTLGRQVNQPLSSRRAENLQSS</sequence>
<dbReference type="InterPro" id="IPR010970">
    <property type="entry name" value="Cys_dSase_SufS"/>
</dbReference>
<dbReference type="InterPro" id="IPR015421">
    <property type="entry name" value="PyrdxlP-dep_Trfase_major"/>
</dbReference>
<dbReference type="CDD" id="cd06453">
    <property type="entry name" value="SufS_like"/>
    <property type="match status" value="1"/>
</dbReference>